<reference evidence="2 3" key="1">
    <citation type="journal article" date="2018" name="PLoS Pathog.">
        <title>Evolution of structural diversity of trichothecenes, a family of toxins produced by plant pathogenic and entomopathogenic fungi.</title>
        <authorList>
            <person name="Proctor R.H."/>
            <person name="McCormick S.P."/>
            <person name="Kim H.S."/>
            <person name="Cardoza R.E."/>
            <person name="Stanley A.M."/>
            <person name="Lindo L."/>
            <person name="Kelly A."/>
            <person name="Brown D.W."/>
            <person name="Lee T."/>
            <person name="Vaughan M.M."/>
            <person name="Alexander N.J."/>
            <person name="Busman M."/>
            <person name="Gutierrez S."/>
        </authorList>
    </citation>
    <scope>NUCLEOTIDE SEQUENCE [LARGE SCALE GENOMIC DNA]</scope>
    <source>
        <strain evidence="2 3">IBT 40837</strain>
    </source>
</reference>
<dbReference type="CDD" id="cd12148">
    <property type="entry name" value="fungal_TF_MHR"/>
    <property type="match status" value="1"/>
</dbReference>
<feature type="region of interest" description="Disordered" evidence="1">
    <location>
        <begin position="527"/>
        <end position="546"/>
    </location>
</feature>
<dbReference type="STRING" id="490622.A0A395NWD3"/>
<dbReference type="OrthoDB" id="10261408at2759"/>
<sequence>MNNSFQTLELEAQNPNAYPFLPPIQPQTLRGQEYQRLTTSNRQSSRLASSRFLRQDSGPTISQAPLCDSRLRQLDISHWTHVPISNEVAARAISLYLETDHPFLGYFDPGLFISDLTGPKSDYCSPILVNALLYWACQMYSAVDPNTDAIAISFCTEAENLWETERKVDSILNLAAAQFLSLGYLGQGRDHAILSYLSEATNMAVRLGLFSMEDNGHSQLEIGNMTAEAVSAHLHAAWGSFNWIALMSLFYRQPGLQGPRHPPRLPIPEIASGDVTNTSRQPSPDFHRIDSQAQYMGGVFPYLCRFWGIMYEVNLAYDDEQSPLRSHGTLRFAEYKFRELLAWSNSLPTHLLRAEKNPHYVQVLQCYCTNVSMSLPLNIKNLRSQSFMEESACFLGNRTSFSIQSDLMGFNTQDNHIPILGYYDPSMTIGLPMLPEESQVLDDAEKYCQNDNATTEELFYPINACSDMSFTEICFQIPEPSYEQFIHQIGIEEQNVYLFEPGYSSQDVGLQESNPETLPYQFAHFEPQKPPHYPLEEHSRREEQRPEKKIQLTNYTRTHNHNEQAGKCKSNDAVEDQDACKRIHVDEVLASLRQMDHQVRAANREQMAAIARSSKVWGSSEKLP</sequence>
<name>A0A395NWD3_TRIAR</name>
<dbReference type="Proteomes" id="UP000266272">
    <property type="component" value="Unassembled WGS sequence"/>
</dbReference>
<evidence type="ECO:0000313" key="2">
    <source>
        <dbReference type="EMBL" id="RFU80368.1"/>
    </source>
</evidence>
<keyword evidence="3" id="KW-1185">Reference proteome</keyword>
<dbReference type="EMBL" id="PXOA01000113">
    <property type="protein sequence ID" value="RFU80368.1"/>
    <property type="molecule type" value="Genomic_DNA"/>
</dbReference>
<evidence type="ECO:0000256" key="1">
    <source>
        <dbReference type="SAM" id="MobiDB-lite"/>
    </source>
</evidence>
<dbReference type="InterPro" id="IPR053187">
    <property type="entry name" value="Notoamide_regulator"/>
</dbReference>
<comment type="caution">
    <text evidence="2">The sequence shown here is derived from an EMBL/GenBank/DDBJ whole genome shotgun (WGS) entry which is preliminary data.</text>
</comment>
<dbReference type="PANTHER" id="PTHR47256:SF1">
    <property type="entry name" value="ZN(II)2CYS6 TRANSCRIPTION FACTOR (EUROFUNG)"/>
    <property type="match status" value="1"/>
</dbReference>
<evidence type="ECO:0000313" key="3">
    <source>
        <dbReference type="Proteomes" id="UP000266272"/>
    </source>
</evidence>
<accession>A0A395NWD3</accession>
<dbReference type="PANTHER" id="PTHR47256">
    <property type="entry name" value="ZN(II)2CYS6 TRANSCRIPTION FACTOR (EUROFUNG)-RELATED"/>
    <property type="match status" value="1"/>
</dbReference>
<dbReference type="AlphaFoldDB" id="A0A395NWD3"/>
<organism evidence="2 3">
    <name type="scientific">Trichoderma arundinaceum</name>
    <dbReference type="NCBI Taxonomy" id="490622"/>
    <lineage>
        <taxon>Eukaryota</taxon>
        <taxon>Fungi</taxon>
        <taxon>Dikarya</taxon>
        <taxon>Ascomycota</taxon>
        <taxon>Pezizomycotina</taxon>
        <taxon>Sordariomycetes</taxon>
        <taxon>Hypocreomycetidae</taxon>
        <taxon>Hypocreales</taxon>
        <taxon>Hypocreaceae</taxon>
        <taxon>Trichoderma</taxon>
    </lineage>
</organism>
<gene>
    <name evidence="2" type="ORF">TARUN_1834</name>
</gene>
<proteinExistence type="predicted"/>
<protein>
    <submittedName>
        <fullName evidence="2">N-terminal fungal transcription regulatory domain-containing</fullName>
    </submittedName>
</protein>